<evidence type="ECO:0000256" key="6">
    <source>
        <dbReference type="PIRSR" id="PIRSR600223-1"/>
    </source>
</evidence>
<evidence type="ECO:0000256" key="8">
    <source>
        <dbReference type="SAM" id="MobiDB-lite"/>
    </source>
</evidence>
<feature type="compositionally biased region" description="Basic and acidic residues" evidence="8">
    <location>
        <begin position="10"/>
        <end position="21"/>
    </location>
</feature>
<evidence type="ECO:0000256" key="5">
    <source>
        <dbReference type="ARBA" id="ARBA00022801"/>
    </source>
</evidence>
<dbReference type="EMBL" id="CP041217">
    <property type="protein sequence ID" value="QDH22834.1"/>
    <property type="molecule type" value="Genomic_DNA"/>
</dbReference>
<dbReference type="PRINTS" id="PR00727">
    <property type="entry name" value="LEADERPTASE"/>
</dbReference>
<dbReference type="PROSITE" id="PS00761">
    <property type="entry name" value="SPASE_I_3"/>
    <property type="match status" value="1"/>
</dbReference>
<evidence type="ECO:0000313" key="10">
    <source>
        <dbReference type="EMBL" id="QDH22834.1"/>
    </source>
</evidence>
<dbReference type="InterPro" id="IPR036286">
    <property type="entry name" value="LexA/Signal_pep-like_sf"/>
</dbReference>
<dbReference type="EC" id="3.4.21.89" evidence="4 7"/>
<dbReference type="RefSeq" id="WP_141449372.1">
    <property type="nucleotide sequence ID" value="NZ_CP041217.1"/>
</dbReference>
<sequence length="208" mass="23609">MEENVNHPAQRSEDAPKNPKNKVKSETLEWIKAIAIALVLVFVIRWLLFAPYMVDGESMHPNFQDGERVIVNKILYDIRAPHKDEVIVFKVPSEDNKEFIKRVIALPGDTVKVEGDDVMVNGKLIEEPYIQGVLDEAHNNGETYNNNTNFPNPNFPDGTVPADHVFVMGDNRPNSKDSRMIGYVPFSDITGRADLVFWPFSDLHIVNH</sequence>
<feature type="domain" description="Peptidase S26" evidence="9">
    <location>
        <begin position="28"/>
        <end position="198"/>
    </location>
</feature>
<dbReference type="KEGG" id="saca:FFV09_19455"/>
<comment type="catalytic activity">
    <reaction evidence="1 7">
        <text>Cleavage of hydrophobic, N-terminal signal or leader sequences from secreted and periplasmic proteins.</text>
        <dbReference type="EC" id="3.4.21.89"/>
    </reaction>
</comment>
<evidence type="ECO:0000256" key="2">
    <source>
        <dbReference type="ARBA" id="ARBA00004401"/>
    </source>
</evidence>
<evidence type="ECO:0000256" key="1">
    <source>
        <dbReference type="ARBA" id="ARBA00000677"/>
    </source>
</evidence>
<dbReference type="PROSITE" id="PS00760">
    <property type="entry name" value="SPASE_I_2"/>
    <property type="match status" value="1"/>
</dbReference>
<proteinExistence type="inferred from homology"/>
<dbReference type="Pfam" id="PF10502">
    <property type="entry name" value="Peptidase_S26"/>
    <property type="match status" value="1"/>
</dbReference>
<organism evidence="10 11">
    <name type="scientific">Saccharibacillus brassicae</name>
    <dbReference type="NCBI Taxonomy" id="2583377"/>
    <lineage>
        <taxon>Bacteria</taxon>
        <taxon>Bacillati</taxon>
        <taxon>Bacillota</taxon>
        <taxon>Bacilli</taxon>
        <taxon>Bacillales</taxon>
        <taxon>Paenibacillaceae</taxon>
        <taxon>Saccharibacillus</taxon>
    </lineage>
</organism>
<accession>A0A4Y6V0C3</accession>
<dbReference type="InterPro" id="IPR019757">
    <property type="entry name" value="Pept_S26A_signal_pept_1_Lys-AS"/>
</dbReference>
<dbReference type="GO" id="GO:0005886">
    <property type="term" value="C:plasma membrane"/>
    <property type="evidence" value="ECO:0007669"/>
    <property type="project" value="UniProtKB-SubCell"/>
</dbReference>
<dbReference type="Gene3D" id="2.10.109.10">
    <property type="entry name" value="Umud Fragment, subunit A"/>
    <property type="match status" value="1"/>
</dbReference>
<dbReference type="InterPro" id="IPR019758">
    <property type="entry name" value="Pept_S26A_signal_pept_1_CS"/>
</dbReference>
<evidence type="ECO:0000259" key="9">
    <source>
        <dbReference type="Pfam" id="PF10502"/>
    </source>
</evidence>
<protein>
    <recommendedName>
        <fullName evidence="4 7">Signal peptidase I</fullName>
        <ecNumber evidence="4 7">3.4.21.89</ecNumber>
    </recommendedName>
</protein>
<keyword evidence="11" id="KW-1185">Reference proteome</keyword>
<keyword evidence="7" id="KW-1133">Transmembrane helix</keyword>
<evidence type="ECO:0000256" key="3">
    <source>
        <dbReference type="ARBA" id="ARBA00009370"/>
    </source>
</evidence>
<reference evidence="10 11" key="1">
    <citation type="submission" date="2019-06" db="EMBL/GenBank/DDBJ databases">
        <title>Saccharibacillus brassicae sp. nov., an endophytic bacterium isolated from Chinese cabbage seeds (Brassica pekinensis).</title>
        <authorList>
            <person name="Jiang L."/>
            <person name="Lee J."/>
            <person name="Kim S.W."/>
        </authorList>
    </citation>
    <scope>NUCLEOTIDE SEQUENCE [LARGE SCALE GENOMIC DNA]</scope>
    <source>
        <strain evidence="11">KCTC 43072 / ATSA2</strain>
    </source>
</reference>
<keyword evidence="5 7" id="KW-0378">Hydrolase</keyword>
<dbReference type="AlphaFoldDB" id="A0A4Y6V0C3"/>
<evidence type="ECO:0000256" key="7">
    <source>
        <dbReference type="RuleBase" id="RU362042"/>
    </source>
</evidence>
<gene>
    <name evidence="10" type="primary">lepB</name>
    <name evidence="10" type="ORF">FFV09_19455</name>
</gene>
<feature type="active site" evidence="6">
    <location>
        <position position="58"/>
    </location>
</feature>
<name>A0A4Y6V0C3_SACBS</name>
<comment type="similarity">
    <text evidence="3 7">Belongs to the peptidase S26 family.</text>
</comment>
<dbReference type="GO" id="GO:0009003">
    <property type="term" value="F:signal peptidase activity"/>
    <property type="evidence" value="ECO:0007669"/>
    <property type="project" value="UniProtKB-EC"/>
</dbReference>
<dbReference type="InterPro" id="IPR019533">
    <property type="entry name" value="Peptidase_S26"/>
</dbReference>
<dbReference type="CDD" id="cd06530">
    <property type="entry name" value="S26_SPase_I"/>
    <property type="match status" value="1"/>
</dbReference>
<dbReference type="GO" id="GO:0004252">
    <property type="term" value="F:serine-type endopeptidase activity"/>
    <property type="evidence" value="ECO:0007669"/>
    <property type="project" value="InterPro"/>
</dbReference>
<keyword evidence="7" id="KW-0472">Membrane</keyword>
<keyword evidence="7" id="KW-0645">Protease</keyword>
<keyword evidence="7" id="KW-0812">Transmembrane</keyword>
<feature type="active site" evidence="6">
    <location>
        <position position="101"/>
    </location>
</feature>
<comment type="subcellular location">
    <subcellularLocation>
        <location evidence="2">Cell membrane</location>
        <topology evidence="2">Single-pass type II membrane protein</topology>
    </subcellularLocation>
    <subcellularLocation>
        <location evidence="7">Membrane</location>
        <topology evidence="7">Single-pass type II membrane protein</topology>
    </subcellularLocation>
</comment>
<dbReference type="NCBIfam" id="TIGR02227">
    <property type="entry name" value="sigpep_I_bact"/>
    <property type="match status" value="1"/>
</dbReference>
<dbReference type="PANTHER" id="PTHR43390">
    <property type="entry name" value="SIGNAL PEPTIDASE I"/>
    <property type="match status" value="1"/>
</dbReference>
<evidence type="ECO:0000313" key="11">
    <source>
        <dbReference type="Proteomes" id="UP000316968"/>
    </source>
</evidence>
<dbReference type="Proteomes" id="UP000316968">
    <property type="component" value="Chromosome"/>
</dbReference>
<dbReference type="PANTHER" id="PTHR43390:SF1">
    <property type="entry name" value="CHLOROPLAST PROCESSING PEPTIDASE"/>
    <property type="match status" value="1"/>
</dbReference>
<evidence type="ECO:0000256" key="4">
    <source>
        <dbReference type="ARBA" id="ARBA00013208"/>
    </source>
</evidence>
<feature type="region of interest" description="Disordered" evidence="8">
    <location>
        <begin position="1"/>
        <end position="21"/>
    </location>
</feature>
<dbReference type="SUPFAM" id="SSF51306">
    <property type="entry name" value="LexA/Signal peptidase"/>
    <property type="match status" value="1"/>
</dbReference>
<feature type="transmembrane region" description="Helical" evidence="7">
    <location>
        <begin position="30"/>
        <end position="49"/>
    </location>
</feature>
<dbReference type="InterPro" id="IPR000223">
    <property type="entry name" value="Pept_S26A_signal_pept_1"/>
</dbReference>
<dbReference type="OrthoDB" id="9802919at2"/>
<dbReference type="GO" id="GO:0006465">
    <property type="term" value="P:signal peptide processing"/>
    <property type="evidence" value="ECO:0007669"/>
    <property type="project" value="InterPro"/>
</dbReference>